<evidence type="ECO:0000259" key="1">
    <source>
        <dbReference type="Pfam" id="PF01755"/>
    </source>
</evidence>
<comment type="caution">
    <text evidence="2">The sequence shown here is derived from an EMBL/GenBank/DDBJ whole genome shotgun (WGS) entry which is preliminary data.</text>
</comment>
<feature type="domain" description="Glycosyl transferase family 25" evidence="1">
    <location>
        <begin position="2"/>
        <end position="168"/>
    </location>
</feature>
<dbReference type="EMBL" id="JTDI01000001">
    <property type="protein sequence ID" value="KHK93585.1"/>
    <property type="molecule type" value="Genomic_DNA"/>
</dbReference>
<reference evidence="2 3" key="1">
    <citation type="submission" date="2014-10" db="EMBL/GenBank/DDBJ databases">
        <title>Genome sequence of Novosphingobium malaysiense MUSC 273(T).</title>
        <authorList>
            <person name="Lee L.-H."/>
        </authorList>
    </citation>
    <scope>NUCLEOTIDE SEQUENCE [LARGE SCALE GENOMIC DNA]</scope>
    <source>
        <strain evidence="2 3">MUSC 273</strain>
    </source>
</reference>
<protein>
    <submittedName>
        <fullName evidence="2">Glycosyl transferase</fullName>
    </submittedName>
</protein>
<dbReference type="GO" id="GO:0016740">
    <property type="term" value="F:transferase activity"/>
    <property type="evidence" value="ECO:0007669"/>
    <property type="project" value="UniProtKB-KW"/>
</dbReference>
<gene>
    <name evidence="2" type="ORF">LK12_00050</name>
</gene>
<name>A0A0B1ZQZ9_9SPHN</name>
<proteinExistence type="predicted"/>
<evidence type="ECO:0000313" key="3">
    <source>
        <dbReference type="Proteomes" id="UP000031057"/>
    </source>
</evidence>
<dbReference type="Proteomes" id="UP000031057">
    <property type="component" value="Unassembled WGS sequence"/>
</dbReference>
<sequence>MTTAEERRSAFAARAANTQVPWRFFDACTALTEDLTYDAEAVERNKGRQLTKGELGCYASHYSIWQEMAREQIAQCIVLEDDVIVDWAFLARLGETDLEAQDIRYLRLYSKAPTFNRVVKRNFLQRSRSIVELVGYPFGTQAYAITLNGAHAFLDACRTVKRPVDDQMDRSWEHGVRNLALFPAPVLEEFVPSAIGAERFATKRAAAYYSPRQRVTRSMDKLKMHAKRLSVLRGK</sequence>
<dbReference type="AlphaFoldDB" id="A0A0B1ZQZ9"/>
<accession>A0A0B1ZQZ9</accession>
<organism evidence="2 3">
    <name type="scientific">Novosphingobium malaysiense</name>
    <dbReference type="NCBI Taxonomy" id="1348853"/>
    <lineage>
        <taxon>Bacteria</taxon>
        <taxon>Pseudomonadati</taxon>
        <taxon>Pseudomonadota</taxon>
        <taxon>Alphaproteobacteria</taxon>
        <taxon>Sphingomonadales</taxon>
        <taxon>Sphingomonadaceae</taxon>
        <taxon>Novosphingobium</taxon>
    </lineage>
</organism>
<dbReference type="CDD" id="cd06532">
    <property type="entry name" value="Glyco_transf_25"/>
    <property type="match status" value="1"/>
</dbReference>
<dbReference type="Pfam" id="PF01755">
    <property type="entry name" value="Glyco_transf_25"/>
    <property type="match status" value="1"/>
</dbReference>
<dbReference type="InterPro" id="IPR002654">
    <property type="entry name" value="Glyco_trans_25"/>
</dbReference>
<keyword evidence="2" id="KW-0808">Transferase</keyword>
<keyword evidence="3" id="KW-1185">Reference proteome</keyword>
<evidence type="ECO:0000313" key="2">
    <source>
        <dbReference type="EMBL" id="KHK93585.1"/>
    </source>
</evidence>